<dbReference type="Pfam" id="PF01593">
    <property type="entry name" value="Amino_oxidase"/>
    <property type="match status" value="2"/>
</dbReference>
<dbReference type="PANTHER" id="PTHR10742:SF410">
    <property type="entry name" value="LYSINE-SPECIFIC HISTONE DEMETHYLASE 2"/>
    <property type="match status" value="1"/>
</dbReference>
<comment type="caution">
    <text evidence="3">The sequence shown here is derived from an EMBL/GenBank/DDBJ whole genome shotgun (WGS) entry which is preliminary data.</text>
</comment>
<proteinExistence type="predicted"/>
<dbReference type="SUPFAM" id="SSF54373">
    <property type="entry name" value="FAD-linked reductases, C-terminal domain"/>
    <property type="match status" value="1"/>
</dbReference>
<dbReference type="PANTHER" id="PTHR10742">
    <property type="entry name" value="FLAVIN MONOAMINE OXIDASE"/>
    <property type="match status" value="1"/>
</dbReference>
<sequence>MGPSDLTFLRRAPPPHGHHMAGWRGSPRHLADMPADPGPLNLIAAGGSRSPLTDGESMKHRRPILGRRRFLIGTAALVTSGSLAAVTANAVLPSADQRAAATDPDVLVIGAGVAGLSAARDITDGGKKVLVLEARDRVGGRMWTDRSDMSIPVERGAELVHGPEISTWQLIRKGGAKTHNLRTEISRSDPGAPWEKSVPSLEGGPGGDFRVIGGYDQILKPLADGLTIQLNTVVRRIDYSPTGVVVQAERDGQAVTFKARAAVIALPVGVLQKDVVEFSPALPADKTAAFKAVKHHPVSKILMEFAKPVIPENADVVSGLPNNPGLLWNSSAGVPGFTGQVVVGWAEGDTAAELLALPAEQRLRQALEAVRGMAGQPDLMYTKASQHDWANDPFALGGYALDAPGGPVIYRPVDGVLFWAGAITDQIERSYDSGKTAAADVLRSLSASGQGSASGSSGT</sequence>
<dbReference type="EMBL" id="VJZE01000108">
    <property type="protein sequence ID" value="MPY41671.1"/>
    <property type="molecule type" value="Genomic_DNA"/>
</dbReference>
<dbReference type="AlphaFoldDB" id="A0A5N8W2F1"/>
<name>A0A5N8W2F1_9ACTN</name>
<keyword evidence="4" id="KW-1185">Reference proteome</keyword>
<dbReference type="Proteomes" id="UP000326979">
    <property type="component" value="Unassembled WGS sequence"/>
</dbReference>
<feature type="domain" description="Amine oxidase" evidence="2">
    <location>
        <begin position="203"/>
        <end position="442"/>
    </location>
</feature>
<protein>
    <submittedName>
        <fullName evidence="3">FAD-dependent oxidoreductase</fullName>
    </submittedName>
</protein>
<dbReference type="GO" id="GO:0016491">
    <property type="term" value="F:oxidoreductase activity"/>
    <property type="evidence" value="ECO:0007669"/>
    <property type="project" value="InterPro"/>
</dbReference>
<evidence type="ECO:0000313" key="4">
    <source>
        <dbReference type="Proteomes" id="UP000326979"/>
    </source>
</evidence>
<dbReference type="InterPro" id="IPR002937">
    <property type="entry name" value="Amino_oxidase"/>
</dbReference>
<evidence type="ECO:0000256" key="1">
    <source>
        <dbReference type="SAM" id="MobiDB-lite"/>
    </source>
</evidence>
<organism evidence="3 4">
    <name type="scientific">Streptomyces phyllanthi</name>
    <dbReference type="NCBI Taxonomy" id="1803180"/>
    <lineage>
        <taxon>Bacteria</taxon>
        <taxon>Bacillati</taxon>
        <taxon>Actinomycetota</taxon>
        <taxon>Actinomycetes</taxon>
        <taxon>Kitasatosporales</taxon>
        <taxon>Streptomycetaceae</taxon>
        <taxon>Streptomyces</taxon>
    </lineage>
</organism>
<gene>
    <name evidence="3" type="ORF">FNH04_17650</name>
</gene>
<dbReference type="Gene3D" id="3.50.50.60">
    <property type="entry name" value="FAD/NAD(P)-binding domain"/>
    <property type="match status" value="2"/>
</dbReference>
<evidence type="ECO:0000313" key="3">
    <source>
        <dbReference type="EMBL" id="MPY41671.1"/>
    </source>
</evidence>
<dbReference type="InterPro" id="IPR036188">
    <property type="entry name" value="FAD/NAD-bd_sf"/>
</dbReference>
<feature type="region of interest" description="Disordered" evidence="1">
    <location>
        <begin position="1"/>
        <end position="35"/>
    </location>
</feature>
<dbReference type="SUPFAM" id="SSF51905">
    <property type="entry name" value="FAD/NAD(P)-binding domain"/>
    <property type="match status" value="1"/>
</dbReference>
<dbReference type="InterPro" id="IPR050281">
    <property type="entry name" value="Flavin_monoamine_oxidase"/>
</dbReference>
<dbReference type="OrthoDB" id="337830at2"/>
<accession>A0A5N8W2F1</accession>
<feature type="domain" description="Amine oxidase" evidence="2">
    <location>
        <begin position="113"/>
        <end position="180"/>
    </location>
</feature>
<evidence type="ECO:0000259" key="2">
    <source>
        <dbReference type="Pfam" id="PF01593"/>
    </source>
</evidence>
<reference evidence="3 4" key="1">
    <citation type="submission" date="2019-07" db="EMBL/GenBank/DDBJ databases">
        <title>New species of Amycolatopsis and Streptomyces.</title>
        <authorList>
            <person name="Duangmal K."/>
            <person name="Teo W.F.A."/>
            <person name="Lipun K."/>
        </authorList>
    </citation>
    <scope>NUCLEOTIDE SEQUENCE [LARGE SCALE GENOMIC DNA]</scope>
    <source>
        <strain evidence="3 4">TISTR 2346</strain>
    </source>
</reference>